<evidence type="ECO:0000313" key="4">
    <source>
        <dbReference type="EMBL" id="CDI97375.1"/>
    </source>
</evidence>
<reference evidence="4" key="1">
    <citation type="journal article" date="2013" name="Nature">
        <title>The genomes of four tapeworm species reveal adaptations to parasitism.</title>
        <authorList>
            <person name="Tsai I.J."/>
            <person name="Zarowiecki M."/>
            <person name="Holroyd N."/>
            <person name="Garciarrubio A."/>
            <person name="Sanchez-Flores A."/>
            <person name="Brooks K.L."/>
            <person name="Tracey A."/>
            <person name="Bobes R.J."/>
            <person name="Fragoso G."/>
            <person name="Sciutto E."/>
            <person name="Aslett M."/>
            <person name="Beasley H."/>
            <person name="Bennett H.M."/>
            <person name="Cai J."/>
            <person name="Camicia F."/>
            <person name="Clark R."/>
            <person name="Cucher M."/>
            <person name="De Silva N."/>
            <person name="Day T.A."/>
            <person name="Deplazes P."/>
            <person name="Estrada K."/>
            <person name="Fernandez C."/>
            <person name="Holland P.W."/>
            <person name="Hou J."/>
            <person name="Hu S."/>
            <person name="Huckvale T."/>
            <person name="Hung S.S."/>
            <person name="Kamenetzky L."/>
            <person name="Keane J.A."/>
            <person name="Kiss F."/>
            <person name="Koziol U."/>
            <person name="Lambert O."/>
            <person name="Liu K."/>
            <person name="Luo X."/>
            <person name="Luo Y."/>
            <person name="Macchiaroli N."/>
            <person name="Nichol S."/>
            <person name="Paps J."/>
            <person name="Parkinson J."/>
            <person name="Pouchkina-Stantcheva N."/>
            <person name="Riddiford N."/>
            <person name="Rosenzvit M."/>
            <person name="Salinas G."/>
            <person name="Wasmuth J.D."/>
            <person name="Zamanian M."/>
            <person name="Zheng Y."/>
            <person name="Cai X."/>
            <person name="Soberon X."/>
            <person name="Olson P.D."/>
            <person name="Laclette J.P."/>
            <person name="Brehm K."/>
            <person name="Berriman M."/>
            <person name="Garciarrubio A."/>
            <person name="Bobes R.J."/>
            <person name="Fragoso G."/>
            <person name="Sanchez-Flores A."/>
            <person name="Estrada K."/>
            <person name="Cevallos M.A."/>
            <person name="Morett E."/>
            <person name="Gonzalez V."/>
            <person name="Portillo T."/>
            <person name="Ochoa-Leyva A."/>
            <person name="Jose M.V."/>
            <person name="Sciutto E."/>
            <person name="Landa A."/>
            <person name="Jimenez L."/>
            <person name="Valdes V."/>
            <person name="Carrero J.C."/>
            <person name="Larralde C."/>
            <person name="Morales-Montor J."/>
            <person name="Limon-Lason J."/>
            <person name="Soberon X."/>
            <person name="Laclette J.P."/>
        </authorList>
    </citation>
    <scope>NUCLEOTIDE SEQUENCE [LARGE SCALE GENOMIC DNA]</scope>
</reference>
<dbReference type="PANTHER" id="PTHR43963:SF6">
    <property type="entry name" value="CHAIN DEHYDROGENASE FAMILY PROTEIN, PUTATIVE (AFU_ORTHOLOGUE AFUA_3G15350)-RELATED"/>
    <property type="match status" value="1"/>
</dbReference>
<dbReference type="PANTHER" id="PTHR43963">
    <property type="entry name" value="CARBONYL REDUCTASE 1-RELATED"/>
    <property type="match status" value="1"/>
</dbReference>
<evidence type="ECO:0000256" key="2">
    <source>
        <dbReference type="ARBA" id="ARBA00022857"/>
    </source>
</evidence>
<dbReference type="Proteomes" id="UP000017246">
    <property type="component" value="Unassembled WGS sequence"/>
</dbReference>
<dbReference type="Gene3D" id="3.40.50.720">
    <property type="entry name" value="NAD(P)-binding Rossmann-like Domain"/>
    <property type="match status" value="1"/>
</dbReference>
<dbReference type="eggNOG" id="KOG1208">
    <property type="taxonomic scope" value="Eukaryota"/>
</dbReference>
<keyword evidence="3" id="KW-0560">Oxidoreductase</keyword>
<accession>A0A087VYI4</accession>
<keyword evidence="2" id="KW-0521">NADP</keyword>
<comment type="similarity">
    <text evidence="1">Belongs to the short-chain dehydrogenases/reductases (SDR) family.</text>
</comment>
<protein>
    <submittedName>
        <fullName evidence="4">Carbonyl reductase 1</fullName>
    </submittedName>
</protein>
<evidence type="ECO:0000256" key="3">
    <source>
        <dbReference type="ARBA" id="ARBA00023002"/>
    </source>
</evidence>
<dbReference type="GO" id="GO:0016491">
    <property type="term" value="F:oxidoreductase activity"/>
    <property type="evidence" value="ECO:0007669"/>
    <property type="project" value="UniProtKB-KW"/>
</dbReference>
<dbReference type="EMBL" id="LN902844">
    <property type="protein sequence ID" value="CDI97375.1"/>
    <property type="molecule type" value="Genomic_DNA"/>
</dbReference>
<keyword evidence="5" id="KW-1185">Reference proteome</keyword>
<organism evidence="4 5">
    <name type="scientific">Echinococcus multilocularis</name>
    <name type="common">Fox tapeworm</name>
    <dbReference type="NCBI Taxonomy" id="6211"/>
    <lineage>
        <taxon>Eukaryota</taxon>
        <taxon>Metazoa</taxon>
        <taxon>Spiralia</taxon>
        <taxon>Lophotrochozoa</taxon>
        <taxon>Platyhelminthes</taxon>
        <taxon>Cestoda</taxon>
        <taxon>Eucestoda</taxon>
        <taxon>Cyclophyllidea</taxon>
        <taxon>Taeniidae</taxon>
        <taxon>Echinococcus</taxon>
    </lineage>
</organism>
<dbReference type="OrthoDB" id="7289984at2759"/>
<evidence type="ECO:0000313" key="5">
    <source>
        <dbReference type="Proteomes" id="UP000017246"/>
    </source>
</evidence>
<gene>
    <name evidence="4" type="ORF">EmuJ_000114500</name>
</gene>
<dbReference type="STRING" id="6211.A0A087VYI4"/>
<name>A0A087VYI4_ECHMU</name>
<proteinExistence type="inferred from homology"/>
<dbReference type="AlphaFoldDB" id="A0A087VYI4"/>
<sequence>MAMMSLRAMSKEMAAKFKGHLSLHELDELMVPFNKHIWLLCIAIITLRHAEVGNHEKASFSNSAYGMSKVGLWKGTAILAEKFKSHPRHVLINLVSFFRVMGYAKLCHKDYKTALEGADTPVYLATLPKGATEPFGQFVDERQVANVDKECPL</sequence>
<evidence type="ECO:0000256" key="1">
    <source>
        <dbReference type="ARBA" id="ARBA00006484"/>
    </source>
</evidence>
<reference evidence="4" key="2">
    <citation type="submission" date="2015-11" db="EMBL/GenBank/DDBJ databases">
        <authorList>
            <person name="Zhang Y."/>
            <person name="Guo Z."/>
        </authorList>
    </citation>
    <scope>NUCLEOTIDE SEQUENCE</scope>
</reference>